<dbReference type="InterPro" id="IPR017937">
    <property type="entry name" value="Thioredoxin_CS"/>
</dbReference>
<evidence type="ECO:0000313" key="3">
    <source>
        <dbReference type="EMBL" id="QNE73897.1"/>
    </source>
</evidence>
<dbReference type="RefSeq" id="WP_185297465.1">
    <property type="nucleotide sequence ID" value="NZ_CP045702.1"/>
</dbReference>
<sequence length="148" mass="16470">MAAVELTHSNFDATVKGDGIVLLDFWARWCGPCRMFAPVFERASERHPDIVFGTVDTESEQELATAFAISSIPMLMVMRDNVVLHARAGALSEAALEKLIAKFREADTLEPQPAGRAYGVHRARLARVARRRAAHPLRTWSPQEDGDR</sequence>
<dbReference type="Pfam" id="PF00085">
    <property type="entry name" value="Thioredoxin"/>
    <property type="match status" value="1"/>
</dbReference>
<dbReference type="GO" id="GO:0005829">
    <property type="term" value="C:cytosol"/>
    <property type="evidence" value="ECO:0007669"/>
    <property type="project" value="TreeGrafter"/>
</dbReference>
<dbReference type="GO" id="GO:0015035">
    <property type="term" value="F:protein-disulfide reductase activity"/>
    <property type="evidence" value="ECO:0007669"/>
    <property type="project" value="TreeGrafter"/>
</dbReference>
<proteinExistence type="predicted"/>
<evidence type="ECO:0000259" key="2">
    <source>
        <dbReference type="PROSITE" id="PS51352"/>
    </source>
</evidence>
<dbReference type="Gene3D" id="3.40.30.10">
    <property type="entry name" value="Glutaredoxin"/>
    <property type="match status" value="1"/>
</dbReference>
<dbReference type="EMBL" id="CP045702">
    <property type="protein sequence ID" value="QNE73897.1"/>
    <property type="molecule type" value="Genomic_DNA"/>
</dbReference>
<gene>
    <name evidence="3" type="ORF">F0344_04130</name>
</gene>
<dbReference type="KEGG" id="sfiy:F0344_04130"/>
<dbReference type="PROSITE" id="PS00194">
    <property type="entry name" value="THIOREDOXIN_1"/>
    <property type="match status" value="1"/>
</dbReference>
<dbReference type="CDD" id="cd02947">
    <property type="entry name" value="TRX_family"/>
    <property type="match status" value="1"/>
</dbReference>
<dbReference type="Proteomes" id="UP000515307">
    <property type="component" value="Chromosome"/>
</dbReference>
<dbReference type="InterPro" id="IPR036249">
    <property type="entry name" value="Thioredoxin-like_sf"/>
</dbReference>
<keyword evidence="4" id="KW-1185">Reference proteome</keyword>
<dbReference type="PRINTS" id="PR00421">
    <property type="entry name" value="THIOREDOXIN"/>
</dbReference>
<dbReference type="AlphaFoldDB" id="A0A7G7BEY2"/>
<dbReference type="PROSITE" id="PS51352">
    <property type="entry name" value="THIOREDOXIN_2"/>
    <property type="match status" value="1"/>
</dbReference>
<protein>
    <submittedName>
        <fullName evidence="3">Thiol reductase thioredoxin</fullName>
    </submittedName>
</protein>
<accession>A0A7G7BEY2</accession>
<dbReference type="PANTHER" id="PTHR45663:SF40">
    <property type="entry name" value="THIOREDOXIN 2"/>
    <property type="match status" value="1"/>
</dbReference>
<keyword evidence="1" id="KW-1015">Disulfide bond</keyword>
<name>A0A7G7BEY2_9ACTN</name>
<organism evidence="3 4">
    <name type="scientific">Streptomyces finlayi</name>
    <dbReference type="NCBI Taxonomy" id="67296"/>
    <lineage>
        <taxon>Bacteria</taxon>
        <taxon>Bacillati</taxon>
        <taxon>Actinomycetota</taxon>
        <taxon>Actinomycetes</taxon>
        <taxon>Kitasatosporales</taxon>
        <taxon>Streptomycetaceae</taxon>
        <taxon>Streptomyces</taxon>
    </lineage>
</organism>
<feature type="domain" description="Thioredoxin" evidence="2">
    <location>
        <begin position="1"/>
        <end position="105"/>
    </location>
</feature>
<reference evidence="4" key="1">
    <citation type="submission" date="2019-10" db="EMBL/GenBank/DDBJ databases">
        <title>Antimicrobial potential of Antarctic Bacteria.</title>
        <authorList>
            <person name="Benaud N."/>
            <person name="Edwards R.J."/>
            <person name="Ferrari B.C."/>
        </authorList>
    </citation>
    <scope>NUCLEOTIDE SEQUENCE [LARGE SCALE GENOMIC DNA]</scope>
    <source>
        <strain evidence="4">NBSH44</strain>
    </source>
</reference>
<evidence type="ECO:0000256" key="1">
    <source>
        <dbReference type="ARBA" id="ARBA00023157"/>
    </source>
</evidence>
<dbReference type="PANTHER" id="PTHR45663">
    <property type="entry name" value="GEO12009P1"/>
    <property type="match status" value="1"/>
</dbReference>
<dbReference type="InterPro" id="IPR013766">
    <property type="entry name" value="Thioredoxin_domain"/>
</dbReference>
<evidence type="ECO:0000313" key="4">
    <source>
        <dbReference type="Proteomes" id="UP000515307"/>
    </source>
</evidence>
<dbReference type="SUPFAM" id="SSF52833">
    <property type="entry name" value="Thioredoxin-like"/>
    <property type="match status" value="1"/>
</dbReference>